<dbReference type="AlphaFoldDB" id="A0A9Q9T1U4"/>
<dbReference type="KEGG" id="cpoi:OE229_09260"/>
<organism evidence="2 3">
    <name type="scientific">Curtobacterium poinsettiae</name>
    <dbReference type="NCBI Taxonomy" id="159612"/>
    <lineage>
        <taxon>Bacteria</taxon>
        <taxon>Bacillati</taxon>
        <taxon>Actinomycetota</taxon>
        <taxon>Actinomycetes</taxon>
        <taxon>Micrococcales</taxon>
        <taxon>Microbacteriaceae</taxon>
        <taxon>Curtobacterium</taxon>
    </lineage>
</organism>
<reference evidence="2" key="1">
    <citation type="submission" date="2022-09" db="EMBL/GenBank/DDBJ databases">
        <title>Taxonomy of Curtobacterium flaccumfaciens.</title>
        <authorList>
            <person name="Osdaghi E."/>
            <person name="Taghavi S.M."/>
            <person name="Hamidizade M."/>
            <person name="Abachi H."/>
            <person name="Fazliarab A."/>
            <person name="Baeyen S."/>
            <person name="Portier P."/>
            <person name="Van Vaerenbergh J."/>
            <person name="Jacques M.-A."/>
        </authorList>
    </citation>
    <scope>NUCLEOTIDE SEQUENCE</scope>
    <source>
        <strain evidence="2">AGQB46</strain>
    </source>
</reference>
<gene>
    <name evidence="2" type="ORF">OE229_09260</name>
</gene>
<keyword evidence="1" id="KW-0812">Transmembrane</keyword>
<evidence type="ECO:0000313" key="3">
    <source>
        <dbReference type="Proteomes" id="UP001062223"/>
    </source>
</evidence>
<feature type="transmembrane region" description="Helical" evidence="1">
    <location>
        <begin position="29"/>
        <end position="46"/>
    </location>
</feature>
<name>A0A9Q9T1U4_9MICO</name>
<keyword evidence="1" id="KW-0472">Membrane</keyword>
<evidence type="ECO:0000256" key="1">
    <source>
        <dbReference type="SAM" id="Phobius"/>
    </source>
</evidence>
<dbReference type="Proteomes" id="UP001062223">
    <property type="component" value="Chromosome"/>
</dbReference>
<dbReference type="EMBL" id="CP106879">
    <property type="protein sequence ID" value="UYC79343.1"/>
    <property type="molecule type" value="Genomic_DNA"/>
</dbReference>
<protein>
    <submittedName>
        <fullName evidence="2">Uncharacterized protein</fullName>
    </submittedName>
</protein>
<dbReference type="RefSeq" id="WP_262137576.1">
    <property type="nucleotide sequence ID" value="NZ_CP106879.1"/>
</dbReference>
<sequence length="123" mass="13093">MFGTMLLLGPIAVVGVAGAAVREFDVPSLVVLGLLVGTLIWMPVLATKTAAFVRCSPEQITVGLTPFWRTRLVRRDVVGVAIVRIDAHADYGGWGIKGAVRNACGRLYSVGGEVAVRLEMRDG</sequence>
<accession>A0A9Q9T1U4</accession>
<proteinExistence type="predicted"/>
<evidence type="ECO:0000313" key="2">
    <source>
        <dbReference type="EMBL" id="UYC79343.1"/>
    </source>
</evidence>
<keyword evidence="1" id="KW-1133">Transmembrane helix</keyword>